<evidence type="ECO:0000256" key="7">
    <source>
        <dbReference type="ARBA" id="ARBA00023316"/>
    </source>
</evidence>
<dbReference type="Pfam" id="PF00295">
    <property type="entry name" value="Glyco_hydro_28"/>
    <property type="match status" value="1"/>
</dbReference>
<protein>
    <submittedName>
        <fullName evidence="11">Polygalacturonase</fullName>
    </submittedName>
</protein>
<keyword evidence="4" id="KW-0964">Secreted</keyword>
<keyword evidence="3" id="KW-0134">Cell wall</keyword>
<reference evidence="12" key="1">
    <citation type="journal article" date="2011" name="Nature">
        <title>Genome sequence and analysis of the tuber crop potato.</title>
        <authorList>
            <consortium name="The Potato Genome Sequencing Consortium"/>
        </authorList>
    </citation>
    <scope>NUCLEOTIDE SEQUENCE [LARGE SCALE GENOMIC DNA]</scope>
    <source>
        <strain evidence="12">cv. DM1-3 516 R44</strain>
    </source>
</reference>
<accession>M0ZVC1</accession>
<comment type="subcellular location">
    <subcellularLocation>
        <location evidence="1">Secreted</location>
        <location evidence="1">Cell wall</location>
    </subcellularLocation>
</comment>
<dbReference type="GO" id="GO:0071555">
    <property type="term" value="P:cell wall organization"/>
    <property type="evidence" value="ECO:0007669"/>
    <property type="project" value="UniProtKB-KW"/>
</dbReference>
<dbReference type="AlphaFoldDB" id="M0ZVC1"/>
<dbReference type="GO" id="GO:0005975">
    <property type="term" value="P:carbohydrate metabolic process"/>
    <property type="evidence" value="ECO:0007669"/>
    <property type="project" value="InterPro"/>
</dbReference>
<evidence type="ECO:0000256" key="10">
    <source>
        <dbReference type="SAM" id="SignalP"/>
    </source>
</evidence>
<dbReference type="PANTHER" id="PTHR31375">
    <property type="match status" value="1"/>
</dbReference>
<evidence type="ECO:0000256" key="5">
    <source>
        <dbReference type="ARBA" id="ARBA00022801"/>
    </source>
</evidence>
<sequence length="348" mass="37584">MKGQAFIFLICITSFLIERSLAGIFDVTRYGASGDGVHDDTQAFKQVWRAACSDENPSILIPSERSFLVGPITFQGPCKSTNIHIQLSGSIVAPKDPEAWTGCENVCWIYFTGVAGLFINGSGTINGNGQRWWDTPSRTRVNGTCTKPTVVQFNYCNGLRLNGIKLVNSDDCIGINTGFSDINITGIRCGPGHGISIGSLGPNNTFANVENVYITNCHLEDTQNGVRIKSWQGGSGYARSIHFENINLKNVENPIIIDQNYCNGGHSCQPQVSAVKVSNVTYKKIYGTTSSKLAINMNCSNSTACTNVELENIYITSVEPGKKIFATCNNVKGKASSNSPHVSCLSQG</sequence>
<dbReference type="InterPro" id="IPR011050">
    <property type="entry name" value="Pectin_lyase_fold/virulence"/>
</dbReference>
<dbReference type="InParanoid" id="M0ZVC1"/>
<evidence type="ECO:0000256" key="4">
    <source>
        <dbReference type="ARBA" id="ARBA00022525"/>
    </source>
</evidence>
<evidence type="ECO:0000256" key="3">
    <source>
        <dbReference type="ARBA" id="ARBA00022512"/>
    </source>
</evidence>
<evidence type="ECO:0000256" key="2">
    <source>
        <dbReference type="ARBA" id="ARBA00008834"/>
    </source>
</evidence>
<dbReference type="FunCoup" id="M0ZVC1">
    <property type="interactions" value="83"/>
</dbReference>
<dbReference type="OMA" id="SAHAFGK"/>
<name>M0ZVC1_SOLTU</name>
<feature type="chain" id="PRO_5004010772" evidence="10">
    <location>
        <begin position="23"/>
        <end position="348"/>
    </location>
</feature>
<dbReference type="InterPro" id="IPR000743">
    <property type="entry name" value="Glyco_hydro_28"/>
</dbReference>
<proteinExistence type="inferred from homology"/>
<feature type="active site" evidence="8">
    <location>
        <position position="193"/>
    </location>
</feature>
<dbReference type="GO" id="GO:0004650">
    <property type="term" value="F:polygalacturonase activity"/>
    <property type="evidence" value="ECO:0007669"/>
    <property type="project" value="InterPro"/>
</dbReference>
<dbReference type="eggNOG" id="ENOG502QQ3K">
    <property type="taxonomic scope" value="Eukaryota"/>
</dbReference>
<evidence type="ECO:0000313" key="12">
    <source>
        <dbReference type="Proteomes" id="UP000011115"/>
    </source>
</evidence>
<dbReference type="Gene3D" id="2.160.20.10">
    <property type="entry name" value="Single-stranded right-handed beta-helix, Pectin lyase-like"/>
    <property type="match status" value="2"/>
</dbReference>
<dbReference type="Gramene" id="PGSC0003DMT400008955">
    <property type="protein sequence ID" value="PGSC0003DMT400008955"/>
    <property type="gene ID" value="PGSC0003DMG400003490"/>
</dbReference>
<comment type="similarity">
    <text evidence="2 9">Belongs to the glycosyl hydrolase 28 family.</text>
</comment>
<evidence type="ECO:0000256" key="9">
    <source>
        <dbReference type="RuleBase" id="RU361169"/>
    </source>
</evidence>
<keyword evidence="5 9" id="KW-0378">Hydrolase</keyword>
<dbReference type="PROSITE" id="PS00502">
    <property type="entry name" value="POLYGALACTURONASE"/>
    <property type="match status" value="1"/>
</dbReference>
<dbReference type="InterPro" id="IPR012334">
    <property type="entry name" value="Pectin_lyas_fold"/>
</dbReference>
<dbReference type="STRING" id="4113.M0ZVC1"/>
<dbReference type="SUPFAM" id="SSF51126">
    <property type="entry name" value="Pectin lyase-like"/>
    <property type="match status" value="1"/>
</dbReference>
<evidence type="ECO:0000313" key="11">
    <source>
        <dbReference type="EnsemblPlants" id="PGSC0003DMT400008955"/>
    </source>
</evidence>
<keyword evidence="6 9" id="KW-0326">Glycosidase</keyword>
<evidence type="ECO:0000256" key="8">
    <source>
        <dbReference type="PROSITE-ProRule" id="PRU10052"/>
    </source>
</evidence>
<keyword evidence="12" id="KW-1185">Reference proteome</keyword>
<keyword evidence="7" id="KW-0961">Cell wall biogenesis/degradation</keyword>
<dbReference type="PaxDb" id="4113-PGSC0003DMT400008955"/>
<feature type="signal peptide" evidence="10">
    <location>
        <begin position="1"/>
        <end position="22"/>
    </location>
</feature>
<keyword evidence="10" id="KW-0732">Signal</keyword>
<dbReference type="ExpressionAtlas" id="M0ZVC1">
    <property type="expression patterns" value="baseline"/>
</dbReference>
<dbReference type="Proteomes" id="UP000011115">
    <property type="component" value="Unassembled WGS sequence"/>
</dbReference>
<organism evidence="11 12">
    <name type="scientific">Solanum tuberosum</name>
    <name type="common">Potato</name>
    <dbReference type="NCBI Taxonomy" id="4113"/>
    <lineage>
        <taxon>Eukaryota</taxon>
        <taxon>Viridiplantae</taxon>
        <taxon>Streptophyta</taxon>
        <taxon>Embryophyta</taxon>
        <taxon>Tracheophyta</taxon>
        <taxon>Spermatophyta</taxon>
        <taxon>Magnoliopsida</taxon>
        <taxon>eudicotyledons</taxon>
        <taxon>Gunneridae</taxon>
        <taxon>Pentapetalae</taxon>
        <taxon>asterids</taxon>
        <taxon>lamiids</taxon>
        <taxon>Solanales</taxon>
        <taxon>Solanaceae</taxon>
        <taxon>Solanoideae</taxon>
        <taxon>Solaneae</taxon>
        <taxon>Solanum</taxon>
    </lineage>
</organism>
<evidence type="ECO:0000256" key="6">
    <source>
        <dbReference type="ARBA" id="ARBA00023295"/>
    </source>
</evidence>
<dbReference type="HOGENOM" id="CLU_016031_2_3_1"/>
<reference evidence="11" key="2">
    <citation type="submission" date="2015-06" db="UniProtKB">
        <authorList>
            <consortium name="EnsemblPlants"/>
        </authorList>
    </citation>
    <scope>IDENTIFICATION</scope>
    <source>
        <strain evidence="11">DM1-3 516 R44</strain>
    </source>
</reference>
<evidence type="ECO:0000256" key="1">
    <source>
        <dbReference type="ARBA" id="ARBA00004191"/>
    </source>
</evidence>
<dbReference type="EnsemblPlants" id="PGSC0003DMT400008955">
    <property type="protein sequence ID" value="PGSC0003DMT400008955"/>
    <property type="gene ID" value="PGSC0003DMG400003490"/>
</dbReference>